<feature type="domain" description="Glycosyltransferase 2-like" evidence="1">
    <location>
        <begin position="5"/>
        <end position="172"/>
    </location>
</feature>
<proteinExistence type="predicted"/>
<organism evidence="2">
    <name type="scientific">uncultured Poseidoniia archaeon</name>
    <dbReference type="NCBI Taxonomy" id="1697135"/>
    <lineage>
        <taxon>Archaea</taxon>
        <taxon>Methanobacteriati</taxon>
        <taxon>Thermoplasmatota</taxon>
        <taxon>Candidatus Poseidoniia</taxon>
        <taxon>environmental samples</taxon>
    </lineage>
</organism>
<dbReference type="PANTHER" id="PTHR48090:SF7">
    <property type="entry name" value="RFBJ PROTEIN"/>
    <property type="match status" value="1"/>
</dbReference>
<dbReference type="EMBL" id="KP211895">
    <property type="protein sequence ID" value="ANV80587.1"/>
    <property type="molecule type" value="Genomic_DNA"/>
</dbReference>
<protein>
    <recommendedName>
        <fullName evidence="1">Glycosyltransferase 2-like domain-containing protein</fullName>
    </recommendedName>
</protein>
<dbReference type="PANTHER" id="PTHR48090">
    <property type="entry name" value="UNDECAPRENYL-PHOSPHATE 4-DEOXY-4-FORMAMIDO-L-ARABINOSE TRANSFERASE-RELATED"/>
    <property type="match status" value="1"/>
</dbReference>
<dbReference type="AlphaFoldDB" id="A0A1B1TE73"/>
<dbReference type="SUPFAM" id="SSF53448">
    <property type="entry name" value="Nucleotide-diphospho-sugar transferases"/>
    <property type="match status" value="1"/>
</dbReference>
<accession>A0A1B1TE73</accession>
<dbReference type="InterPro" id="IPR001173">
    <property type="entry name" value="Glyco_trans_2-like"/>
</dbReference>
<reference evidence="2" key="1">
    <citation type="submission" date="2014-11" db="EMBL/GenBank/DDBJ databases">
        <authorList>
            <person name="Zhu J."/>
            <person name="Qi W."/>
            <person name="Song R."/>
        </authorList>
    </citation>
    <scope>NUCLEOTIDE SEQUENCE</scope>
</reference>
<evidence type="ECO:0000259" key="1">
    <source>
        <dbReference type="Pfam" id="PF00535"/>
    </source>
</evidence>
<dbReference type="CDD" id="cd04179">
    <property type="entry name" value="DPM_DPG-synthase_like"/>
    <property type="match status" value="1"/>
</dbReference>
<dbReference type="Gene3D" id="3.90.550.10">
    <property type="entry name" value="Spore Coat Polysaccharide Biosynthesis Protein SpsA, Chain A"/>
    <property type="match status" value="1"/>
</dbReference>
<dbReference type="Pfam" id="PF00535">
    <property type="entry name" value="Glycos_transf_2"/>
    <property type="match status" value="1"/>
</dbReference>
<dbReference type="InterPro" id="IPR029044">
    <property type="entry name" value="Nucleotide-diphossugar_trans"/>
</dbReference>
<sequence>MESVTIIIPVKDEEVGLQYLLDNYKSSTLFNNSNISFIFVIDGRTSDLSKIIAKKFSDLIIDQNETHGKGAAIKQALQVWNNNMTDFVLFMDADGSYSFEDASKIIDELNAGADVVSGSRFLSRKGIPEGMGHLHNFGNRFLSKVSSVRNRRKLSDLCTGLWGFKSDSIAKLGIRSNGFDLEAEIVGKIRRAKINHVEIPVNWSARKGGASKLKSFRDGTIILLRILRT</sequence>
<evidence type="ECO:0000313" key="2">
    <source>
        <dbReference type="EMBL" id="ANV80587.1"/>
    </source>
</evidence>
<dbReference type="InterPro" id="IPR050256">
    <property type="entry name" value="Glycosyltransferase_2"/>
</dbReference>
<name>A0A1B1TE73_9ARCH</name>
<reference evidence="2" key="2">
    <citation type="journal article" date="2015" name="ISME J.">
        <title>A new class of marine Euryarchaeota group II from the Mediterranean deep chlorophyll maximum.</title>
        <authorList>
            <person name="Martin-Cuadrado A.B."/>
            <person name="Garcia-Heredia I."/>
            <person name="Molto A.G."/>
            <person name="Lopez-Ubeda R."/>
            <person name="Kimes N."/>
            <person name="Lopez-Garcia P."/>
            <person name="Moreira D."/>
            <person name="Rodriguez-Valera F."/>
        </authorList>
    </citation>
    <scope>NUCLEOTIDE SEQUENCE</scope>
</reference>